<reference evidence="3 4" key="1">
    <citation type="journal article" date="2017" name="Nature">
        <title>Atmospheric trace gases support primary production in Antarctic desert surface soil.</title>
        <authorList>
            <person name="Ji M."/>
            <person name="Greening C."/>
            <person name="Vanwonterghem I."/>
            <person name="Carere C.R."/>
            <person name="Bay S.K."/>
            <person name="Steen J.A."/>
            <person name="Montgomery K."/>
            <person name="Lines T."/>
            <person name="Beardall J."/>
            <person name="van Dorst J."/>
            <person name="Snape I."/>
            <person name="Stott M.B."/>
            <person name="Hugenholtz P."/>
            <person name="Ferrari B.C."/>
        </authorList>
    </citation>
    <scope>NUCLEOTIDE SEQUENCE [LARGE SCALE GENOMIC DNA]</scope>
    <source>
        <strain evidence="3">RRmetagenome_bin12</strain>
    </source>
</reference>
<accession>A0A934JZY4</accession>
<dbReference type="Proteomes" id="UP000248724">
    <property type="component" value="Unassembled WGS sequence"/>
</dbReference>
<dbReference type="EMBL" id="QHBU01000112">
    <property type="protein sequence ID" value="PZR81427.1"/>
    <property type="molecule type" value="Genomic_DNA"/>
</dbReference>
<dbReference type="RefSeq" id="WP_337308492.1">
    <property type="nucleotide sequence ID" value="NZ_JAEKNS010000007.1"/>
</dbReference>
<gene>
    <name evidence="3" type="ORF">DLM65_05915</name>
    <name evidence="2" type="ORF">JF886_00445</name>
</gene>
<keyword evidence="1" id="KW-1133">Transmembrane helix</keyword>
<feature type="transmembrane region" description="Helical" evidence="1">
    <location>
        <begin position="28"/>
        <end position="47"/>
    </location>
</feature>
<dbReference type="Proteomes" id="UP000606991">
    <property type="component" value="Unassembled WGS sequence"/>
</dbReference>
<evidence type="ECO:0000256" key="1">
    <source>
        <dbReference type="SAM" id="Phobius"/>
    </source>
</evidence>
<comment type="caution">
    <text evidence="3">The sequence shown here is derived from an EMBL/GenBank/DDBJ whole genome shotgun (WGS) entry which is preliminary data.</text>
</comment>
<sequence length="166" mass="16850">MSGTSSRARGALRAVWHAIVTMPRPARFLLVALAAAAAFVAVIVPLFSSGGAPRAEIAGQLPQTVAAGHTVQANIALDNVGDSIIYPVCVVMSGDGATLASADFQGLDHVTASGNRVCGGQLTGQETIGITIQFRLSHRGNTHVQLVPQQGNAVIGPAFAGTVGVT</sequence>
<evidence type="ECO:0000313" key="5">
    <source>
        <dbReference type="Proteomes" id="UP000606991"/>
    </source>
</evidence>
<keyword evidence="1" id="KW-0812">Transmembrane</keyword>
<proteinExistence type="predicted"/>
<accession>A0A2W5ZBP8</accession>
<protein>
    <submittedName>
        <fullName evidence="3">Uncharacterized protein</fullName>
    </submittedName>
</protein>
<reference evidence="2 5" key="3">
    <citation type="submission" date="2020-10" db="EMBL/GenBank/DDBJ databases">
        <title>Ca. Dormibacterota MAGs.</title>
        <authorList>
            <person name="Montgomery K."/>
        </authorList>
    </citation>
    <scope>NUCLEOTIDE SEQUENCE [LARGE SCALE GENOMIC DNA]</scope>
    <source>
        <strain evidence="2">SC8812_S17_18</strain>
    </source>
</reference>
<organism evidence="3 4">
    <name type="scientific">Candidatus Aeolococcus gillhamiae</name>
    <dbReference type="NCBI Taxonomy" id="3127015"/>
    <lineage>
        <taxon>Bacteria</taxon>
        <taxon>Bacillati</taxon>
        <taxon>Candidatus Dormiibacterota</taxon>
        <taxon>Candidatus Dormibacteria</taxon>
        <taxon>Candidatus Aeolococcales</taxon>
        <taxon>Candidatus Aeolococcaceae</taxon>
        <taxon>Candidatus Aeolococcus</taxon>
    </lineage>
</organism>
<evidence type="ECO:0000313" key="3">
    <source>
        <dbReference type="EMBL" id="PZR81427.1"/>
    </source>
</evidence>
<dbReference type="AlphaFoldDB" id="A0A2W5ZBP8"/>
<evidence type="ECO:0000313" key="4">
    <source>
        <dbReference type="Proteomes" id="UP000248724"/>
    </source>
</evidence>
<name>A0A2W5ZBP8_9BACT</name>
<evidence type="ECO:0000313" key="2">
    <source>
        <dbReference type="EMBL" id="MBJ7593325.1"/>
    </source>
</evidence>
<keyword evidence="1" id="KW-0472">Membrane</keyword>
<reference evidence="3" key="2">
    <citation type="submission" date="2018-05" db="EMBL/GenBank/DDBJ databases">
        <authorList>
            <person name="Ferrari B."/>
        </authorList>
    </citation>
    <scope>NUCLEOTIDE SEQUENCE</scope>
    <source>
        <strain evidence="3">RRmetagenome_bin12</strain>
    </source>
</reference>
<dbReference type="EMBL" id="JAEKNS010000007">
    <property type="protein sequence ID" value="MBJ7593325.1"/>
    <property type="molecule type" value="Genomic_DNA"/>
</dbReference>